<dbReference type="PANTHER" id="PTHR34937:SF2">
    <property type="entry name" value="OS08G0559800 PROTEIN"/>
    <property type="match status" value="1"/>
</dbReference>
<feature type="coiled-coil region" evidence="1">
    <location>
        <begin position="207"/>
        <end position="245"/>
    </location>
</feature>
<feature type="transmembrane region" description="Helical" evidence="2">
    <location>
        <begin position="540"/>
        <end position="558"/>
    </location>
</feature>
<feature type="coiled-coil region" evidence="1">
    <location>
        <begin position="309"/>
        <end position="473"/>
    </location>
</feature>
<keyword evidence="2" id="KW-1133">Transmembrane helix</keyword>
<feature type="coiled-coil region" evidence="1">
    <location>
        <begin position="80"/>
        <end position="139"/>
    </location>
</feature>
<comment type="caution">
    <text evidence="3">The sequence shown here is derived from an EMBL/GenBank/DDBJ whole genome shotgun (WGS) entry which is preliminary data.</text>
</comment>
<evidence type="ECO:0000256" key="1">
    <source>
        <dbReference type="SAM" id="Coils"/>
    </source>
</evidence>
<gene>
    <name evidence="3" type="ORF">NE237_012851</name>
</gene>
<organism evidence="3 4">
    <name type="scientific">Protea cynaroides</name>
    <dbReference type="NCBI Taxonomy" id="273540"/>
    <lineage>
        <taxon>Eukaryota</taxon>
        <taxon>Viridiplantae</taxon>
        <taxon>Streptophyta</taxon>
        <taxon>Embryophyta</taxon>
        <taxon>Tracheophyta</taxon>
        <taxon>Spermatophyta</taxon>
        <taxon>Magnoliopsida</taxon>
        <taxon>Proteales</taxon>
        <taxon>Proteaceae</taxon>
        <taxon>Protea</taxon>
    </lineage>
</organism>
<evidence type="ECO:0000313" key="3">
    <source>
        <dbReference type="EMBL" id="KAJ4956068.1"/>
    </source>
</evidence>
<dbReference type="Proteomes" id="UP001141806">
    <property type="component" value="Unassembled WGS sequence"/>
</dbReference>
<dbReference type="InterPro" id="IPR040300">
    <property type="entry name" value="At3g49055-like"/>
</dbReference>
<keyword evidence="2" id="KW-0812">Transmembrane</keyword>
<dbReference type="EMBL" id="JAMYWD010000011">
    <property type="protein sequence ID" value="KAJ4956068.1"/>
    <property type="molecule type" value="Genomic_DNA"/>
</dbReference>
<keyword evidence="2" id="KW-0472">Membrane</keyword>
<sequence length="567" mass="65143">MEIDSEDQRGEDISNDDQNTAQLLHQLQARNDGLLAELEALRVSYQDLQSKSVVREDKFILLQQQKDEALKRNFDLVKTVEDVTIERDALRDELRGLEVTAKEREDELIRQRDEELKEKLDLRSEAEAFQEKISGLLEERTKRVRVFSCRLDMLRSIKECLGRIIDIISEDKSNCIIEEDEIAKDESDLDEESKEFLIEMTGVHKLTTALESRLSEYEQMRKKEKRELENSVVSLTEENRDINSLLRIALMEKEAVESKLKGNRGVFGFGPFGFIMGATDNPGSNPVSKESSDSDQEVVSLASTVEKIMKKLRLEITQLKTSLDESRSDTERLQCLSEKQAQKIEENGLYIKELEERESMLTENVEALMMEITTAEEEIARWREACELEVEAGKNAIEERDRNVARLTEELEKMQASLDLLNSKLNLKEELATTAMAAQAAAEKSLQLADSRAAGLREQIEELTRQLDEADRKGDRNGRRRGRHICWPWRAFRLNAADVLTFTEVMEERGDFDLKEKLGESAEWQKLHKPGRCFIKGRKLISLLTSTFIISGLIWPFIRLITHSGVK</sequence>
<dbReference type="PANTHER" id="PTHR34937">
    <property type="entry name" value="OS08G0559800 PROTEIN"/>
    <property type="match status" value="1"/>
</dbReference>
<evidence type="ECO:0000256" key="2">
    <source>
        <dbReference type="SAM" id="Phobius"/>
    </source>
</evidence>
<evidence type="ECO:0000313" key="4">
    <source>
        <dbReference type="Proteomes" id="UP001141806"/>
    </source>
</evidence>
<accession>A0A9Q0GY88</accession>
<reference evidence="3" key="1">
    <citation type="journal article" date="2023" name="Plant J.">
        <title>The genome of the king protea, Protea cynaroides.</title>
        <authorList>
            <person name="Chang J."/>
            <person name="Duong T.A."/>
            <person name="Schoeman C."/>
            <person name="Ma X."/>
            <person name="Roodt D."/>
            <person name="Barker N."/>
            <person name="Li Z."/>
            <person name="Van de Peer Y."/>
            <person name="Mizrachi E."/>
        </authorList>
    </citation>
    <scope>NUCLEOTIDE SEQUENCE</scope>
    <source>
        <tissue evidence="3">Young leaves</tissue>
    </source>
</reference>
<feature type="coiled-coil region" evidence="1">
    <location>
        <begin position="24"/>
        <end position="51"/>
    </location>
</feature>
<dbReference type="OrthoDB" id="1925974at2759"/>
<proteinExistence type="predicted"/>
<dbReference type="AlphaFoldDB" id="A0A9Q0GY88"/>
<keyword evidence="4" id="KW-1185">Reference proteome</keyword>
<protein>
    <submittedName>
        <fullName evidence="3">Uncharacterized protein</fullName>
    </submittedName>
</protein>
<name>A0A9Q0GY88_9MAGN</name>
<keyword evidence="1" id="KW-0175">Coiled coil</keyword>